<reference evidence="2" key="1">
    <citation type="submission" date="2021-03" db="EMBL/GenBank/DDBJ databases">
        <title>Comparative genomics and phylogenomic investigation of the class Geoglossomycetes provide insights into ecological specialization and systematics.</title>
        <authorList>
            <person name="Melie T."/>
            <person name="Pirro S."/>
            <person name="Miller A.N."/>
            <person name="Quandt A."/>
        </authorList>
    </citation>
    <scope>NUCLEOTIDE SEQUENCE</scope>
    <source>
        <strain evidence="2">CAQ_001_2017</strain>
    </source>
</reference>
<dbReference type="EMBL" id="JAGHQM010001360">
    <property type="protein sequence ID" value="KAH0555781.1"/>
    <property type="molecule type" value="Genomic_DNA"/>
</dbReference>
<feature type="chain" id="PRO_5040291674" evidence="1">
    <location>
        <begin position="23"/>
        <end position="440"/>
    </location>
</feature>
<gene>
    <name evidence="2" type="ORF">GP486_006273</name>
</gene>
<keyword evidence="3" id="KW-1185">Reference proteome</keyword>
<comment type="caution">
    <text evidence="2">The sequence shown here is derived from an EMBL/GenBank/DDBJ whole genome shotgun (WGS) entry which is preliminary data.</text>
</comment>
<name>A0A9P8L7U5_9PEZI</name>
<feature type="non-terminal residue" evidence="2">
    <location>
        <position position="1"/>
    </location>
</feature>
<dbReference type="AlphaFoldDB" id="A0A9P8L7U5"/>
<feature type="signal peptide" evidence="1">
    <location>
        <begin position="1"/>
        <end position="22"/>
    </location>
</feature>
<evidence type="ECO:0000313" key="2">
    <source>
        <dbReference type="EMBL" id="KAH0555781.1"/>
    </source>
</evidence>
<accession>A0A9P8L7U5</accession>
<evidence type="ECO:0000313" key="3">
    <source>
        <dbReference type="Proteomes" id="UP000750711"/>
    </source>
</evidence>
<dbReference type="Proteomes" id="UP000750711">
    <property type="component" value="Unassembled WGS sequence"/>
</dbReference>
<keyword evidence="1" id="KW-0732">Signal</keyword>
<organism evidence="2 3">
    <name type="scientific">Trichoglossum hirsutum</name>
    <dbReference type="NCBI Taxonomy" id="265104"/>
    <lineage>
        <taxon>Eukaryota</taxon>
        <taxon>Fungi</taxon>
        <taxon>Dikarya</taxon>
        <taxon>Ascomycota</taxon>
        <taxon>Pezizomycotina</taxon>
        <taxon>Geoglossomycetes</taxon>
        <taxon>Geoglossales</taxon>
        <taxon>Geoglossaceae</taxon>
        <taxon>Trichoglossum</taxon>
    </lineage>
</organism>
<sequence>MRAATTNLLPLLLLSHTTLSTAITIPPNIDPKIFSIQPIIGGTAADDCGDGHPVTFDEASWAANDVDSAIASVWSAGNSGPNFDFHQAFARKYGVSLYCPNIFSTCTGDPSACSALRGTPAEKKQGWLGIKAILNLQEQFLQFEKAMTQASDGLTVFIPPALPDKSRPPNFTTNFFVAIAQGVIGALAVVFTPALGPIVAAGGGALAAGMISVIGSAVNDGRADLAIGPTDFSILTLSDARGEIKNSLLTGLDLAHNATFSNGFAGNYPGPRIPTVLKGGAFAGNLVPQAYARSEGSLEALILRVIAAKLLEATWTIQNSVLFRIGTVTDPVACAGWYPERTDLRFCNGDRGLFVLRNVVTDSSGKMKISTPPGSNIKDVANIGGYDIQLPDLLKSASDRYMDHGLFGTDFSYFLPGILYGWQVSPTNTVFKWEGMFSLP</sequence>
<protein>
    <submittedName>
        <fullName evidence="2">Uncharacterized protein</fullName>
    </submittedName>
</protein>
<proteinExistence type="predicted"/>
<evidence type="ECO:0000256" key="1">
    <source>
        <dbReference type="SAM" id="SignalP"/>
    </source>
</evidence>